<dbReference type="Gene3D" id="3.40.1010.20">
    <property type="entry name" value="4-hydroxy-3-methylbut-2-enyl diphosphate reductase, catalytic domain"/>
    <property type="match status" value="2"/>
</dbReference>
<feature type="binding site" evidence="5">
    <location>
        <position position="222"/>
    </location>
    <ligand>
        <name>dimethylallyl diphosphate</name>
        <dbReference type="ChEBI" id="CHEBI:57623"/>
    </ligand>
</feature>
<feature type="binding site" evidence="5">
    <location>
        <position position="164"/>
    </location>
    <ligand>
        <name>(2E)-4-hydroxy-3-methylbut-2-enyl diphosphate</name>
        <dbReference type="ChEBI" id="CHEBI:128753"/>
    </ligand>
</feature>
<name>A0ABP5UW71_9ACTN</name>
<gene>
    <name evidence="5" type="primary">ispH</name>
    <name evidence="6" type="ORF">GCM10010170_099840</name>
</gene>
<comment type="function">
    <text evidence="5">Catalyzes the conversion of 1-hydroxy-2-methyl-2-(E)-butenyl 4-diphosphate (HMBPP) into a mixture of isopentenyl diphosphate (IPP) and dimethylallyl diphosphate (DMAPP). Acts in the terminal step of the DOXP/MEP pathway for isoprenoid precursor biosynthesis.</text>
</comment>
<feature type="active site" description="Proton donor" evidence="5">
    <location>
        <position position="127"/>
    </location>
</feature>
<feature type="binding site" evidence="5">
    <location>
        <position position="224"/>
    </location>
    <ligand>
        <name>isopentenyl diphosphate</name>
        <dbReference type="ChEBI" id="CHEBI:128769"/>
    </ligand>
</feature>
<feature type="binding site" evidence="5">
    <location>
        <position position="13"/>
    </location>
    <ligand>
        <name>[4Fe-4S] cluster</name>
        <dbReference type="ChEBI" id="CHEBI:49883"/>
    </ligand>
</feature>
<comment type="catalytic activity">
    <reaction evidence="5">
        <text>isopentenyl diphosphate + 2 oxidized [2Fe-2S]-[ferredoxin] + H2O = (2E)-4-hydroxy-3-methylbut-2-enyl diphosphate + 2 reduced [2Fe-2S]-[ferredoxin] + 2 H(+)</text>
        <dbReference type="Rhea" id="RHEA:24488"/>
        <dbReference type="Rhea" id="RHEA-COMP:10000"/>
        <dbReference type="Rhea" id="RHEA-COMP:10001"/>
        <dbReference type="ChEBI" id="CHEBI:15377"/>
        <dbReference type="ChEBI" id="CHEBI:15378"/>
        <dbReference type="ChEBI" id="CHEBI:33737"/>
        <dbReference type="ChEBI" id="CHEBI:33738"/>
        <dbReference type="ChEBI" id="CHEBI:128753"/>
        <dbReference type="ChEBI" id="CHEBI:128769"/>
        <dbReference type="EC" id="1.17.7.4"/>
    </reaction>
</comment>
<dbReference type="EC" id="1.17.7.4" evidence="5"/>
<feature type="binding site" evidence="5">
    <location>
        <position position="75"/>
    </location>
    <ligand>
        <name>isopentenyl diphosphate</name>
        <dbReference type="ChEBI" id="CHEBI:128769"/>
    </ligand>
</feature>
<keyword evidence="5" id="KW-0560">Oxidoreductase</keyword>
<feature type="binding site" evidence="5">
    <location>
        <position position="224"/>
    </location>
    <ligand>
        <name>(2E)-4-hydroxy-3-methylbut-2-enyl diphosphate</name>
        <dbReference type="ChEBI" id="CHEBI:128753"/>
    </ligand>
</feature>
<evidence type="ECO:0000256" key="2">
    <source>
        <dbReference type="ARBA" id="ARBA00022723"/>
    </source>
</evidence>
<comment type="cofactor">
    <cofactor evidence="5">
        <name>[4Fe-4S] cluster</name>
        <dbReference type="ChEBI" id="CHEBI:49883"/>
    </cofactor>
    <text evidence="5">Binds 1 [4Fe-4S] cluster per subunit.</text>
</comment>
<dbReference type="Gene3D" id="3.40.50.11270">
    <property type="match status" value="1"/>
</dbReference>
<feature type="binding site" evidence="5">
    <location>
        <position position="42"/>
    </location>
    <ligand>
        <name>(2E)-4-hydroxy-3-methylbut-2-enyl diphosphate</name>
        <dbReference type="ChEBI" id="CHEBI:128753"/>
    </ligand>
</feature>
<evidence type="ECO:0000256" key="1">
    <source>
        <dbReference type="ARBA" id="ARBA00022485"/>
    </source>
</evidence>
<keyword evidence="3 5" id="KW-0408">Iron</keyword>
<keyword evidence="4 5" id="KW-0411">Iron-sulfur</keyword>
<dbReference type="HAMAP" id="MF_00191">
    <property type="entry name" value="IspH"/>
    <property type="match status" value="1"/>
</dbReference>
<feature type="binding site" evidence="5">
    <location>
        <position position="266"/>
    </location>
    <ligand>
        <name>isopentenyl diphosphate</name>
        <dbReference type="ChEBI" id="CHEBI:128769"/>
    </ligand>
</feature>
<feature type="binding site" evidence="5">
    <location>
        <position position="125"/>
    </location>
    <ligand>
        <name>dimethylallyl diphosphate</name>
        <dbReference type="ChEBI" id="CHEBI:57623"/>
    </ligand>
</feature>
<sequence length="315" mass="32984">MGRVLLAVPRGFCAGVDRAVEIVEQVLADVGAPLYVRGQIVHNRRVVDDLAARGVVFVDRVDDVPPGSTLVFSAHGVPPSVRTDAARRGLRVFDATCPLVAKVHGEARRYARGGYDIVLIGQAGHDEVVGVVGEAPDRVVVVNPATAGDVTLAPDRPAVMLSQTTLTVDEVDAAAARLRIHHPDLRRPPTDDVCYASQNRQDAVEALAARCPLVVVVGSANSHNSRRLAETARRHGAAAHLVDGAGDLDVAWFTDVETVGVTAGASAPERAVQEVVAALAGHGFETVEQLTVRVESERFALPAALRGSGSAVAAG</sequence>
<feature type="binding site" evidence="5">
    <location>
        <position position="224"/>
    </location>
    <ligand>
        <name>dimethylallyl diphosphate</name>
        <dbReference type="ChEBI" id="CHEBI:57623"/>
    </ligand>
</feature>
<dbReference type="PANTHER" id="PTHR30426:SF0">
    <property type="entry name" value="4-HYDROXY-3-METHYLBUT-2-ENYL DIPHOSPHATE REDUCTASE"/>
    <property type="match status" value="1"/>
</dbReference>
<comment type="similarity">
    <text evidence="5">Belongs to the IspH family.</text>
</comment>
<comment type="pathway">
    <text evidence="5">Isoprenoid biosynthesis; dimethylallyl diphosphate biosynthesis; dimethylallyl diphosphate from (2E)-4-hydroxy-3-methylbutenyl diphosphate: step 1/1.</text>
</comment>
<keyword evidence="5" id="KW-0414">Isoprene biosynthesis</keyword>
<feature type="binding site" evidence="5">
    <location>
        <position position="266"/>
    </location>
    <ligand>
        <name>(2E)-4-hydroxy-3-methylbut-2-enyl diphosphate</name>
        <dbReference type="ChEBI" id="CHEBI:128753"/>
    </ligand>
</feature>
<comment type="caution">
    <text evidence="6">The sequence shown here is derived from an EMBL/GenBank/DDBJ whole genome shotgun (WGS) entry which is preliminary data.</text>
</comment>
<feature type="binding site" evidence="5">
    <location>
        <position position="125"/>
    </location>
    <ligand>
        <name>(2E)-4-hydroxy-3-methylbut-2-enyl diphosphate</name>
        <dbReference type="ChEBI" id="CHEBI:128753"/>
    </ligand>
</feature>
<organism evidence="6 7">
    <name type="scientific">Dactylosporangium salmoneum</name>
    <dbReference type="NCBI Taxonomy" id="53361"/>
    <lineage>
        <taxon>Bacteria</taxon>
        <taxon>Bacillati</taxon>
        <taxon>Actinomycetota</taxon>
        <taxon>Actinomycetes</taxon>
        <taxon>Micromonosporales</taxon>
        <taxon>Micromonosporaceae</taxon>
        <taxon>Dactylosporangium</taxon>
    </lineage>
</organism>
<evidence type="ECO:0000313" key="7">
    <source>
        <dbReference type="Proteomes" id="UP001501444"/>
    </source>
</evidence>
<dbReference type="Proteomes" id="UP001501444">
    <property type="component" value="Unassembled WGS sequence"/>
</dbReference>
<dbReference type="InterPro" id="IPR003451">
    <property type="entry name" value="LytB/IspH"/>
</dbReference>
<feature type="binding site" evidence="5">
    <location>
        <position position="42"/>
    </location>
    <ligand>
        <name>dimethylallyl diphosphate</name>
        <dbReference type="ChEBI" id="CHEBI:57623"/>
    </ligand>
</feature>
<feature type="binding site" evidence="5">
    <location>
        <position position="266"/>
    </location>
    <ligand>
        <name>dimethylallyl diphosphate</name>
        <dbReference type="ChEBI" id="CHEBI:57623"/>
    </ligand>
</feature>
<evidence type="ECO:0000256" key="3">
    <source>
        <dbReference type="ARBA" id="ARBA00023004"/>
    </source>
</evidence>
<keyword evidence="1 5" id="KW-0004">4Fe-4S</keyword>
<evidence type="ECO:0000256" key="5">
    <source>
        <dbReference type="HAMAP-Rule" id="MF_00191"/>
    </source>
</evidence>
<comment type="caution">
    <text evidence="5">Lacks conserved residue(s) required for the propagation of feature annotation.</text>
</comment>
<feature type="binding site" evidence="5">
    <location>
        <position position="222"/>
    </location>
    <ligand>
        <name>(2E)-4-hydroxy-3-methylbut-2-enyl diphosphate</name>
        <dbReference type="ChEBI" id="CHEBI:128753"/>
    </ligand>
</feature>
<keyword evidence="7" id="KW-1185">Reference proteome</keyword>
<comment type="catalytic activity">
    <reaction evidence="5">
        <text>dimethylallyl diphosphate + 2 oxidized [2Fe-2S]-[ferredoxin] + H2O = (2E)-4-hydroxy-3-methylbut-2-enyl diphosphate + 2 reduced [2Fe-2S]-[ferredoxin] + 2 H(+)</text>
        <dbReference type="Rhea" id="RHEA:24825"/>
        <dbReference type="Rhea" id="RHEA-COMP:10000"/>
        <dbReference type="Rhea" id="RHEA-COMP:10001"/>
        <dbReference type="ChEBI" id="CHEBI:15377"/>
        <dbReference type="ChEBI" id="CHEBI:15378"/>
        <dbReference type="ChEBI" id="CHEBI:33737"/>
        <dbReference type="ChEBI" id="CHEBI:33738"/>
        <dbReference type="ChEBI" id="CHEBI:57623"/>
        <dbReference type="ChEBI" id="CHEBI:128753"/>
        <dbReference type="EC" id="1.17.7.4"/>
    </reaction>
</comment>
<feature type="binding site" evidence="5">
    <location>
        <position position="125"/>
    </location>
    <ligand>
        <name>isopentenyl diphosphate</name>
        <dbReference type="ChEBI" id="CHEBI:128769"/>
    </ligand>
</feature>
<feature type="binding site" evidence="5">
    <location>
        <position position="75"/>
    </location>
    <ligand>
        <name>(2E)-4-hydroxy-3-methylbut-2-enyl diphosphate</name>
        <dbReference type="ChEBI" id="CHEBI:128753"/>
    </ligand>
</feature>
<feature type="binding site" evidence="5">
    <location>
        <position position="222"/>
    </location>
    <ligand>
        <name>isopentenyl diphosphate</name>
        <dbReference type="ChEBI" id="CHEBI:128769"/>
    </ligand>
</feature>
<reference evidence="7" key="1">
    <citation type="journal article" date="2019" name="Int. J. Syst. Evol. Microbiol.">
        <title>The Global Catalogue of Microorganisms (GCM) 10K type strain sequencing project: providing services to taxonomists for standard genome sequencing and annotation.</title>
        <authorList>
            <consortium name="The Broad Institute Genomics Platform"/>
            <consortium name="The Broad Institute Genome Sequencing Center for Infectious Disease"/>
            <person name="Wu L."/>
            <person name="Ma J."/>
        </authorList>
    </citation>
    <scope>NUCLEOTIDE SEQUENCE [LARGE SCALE GENOMIC DNA]</scope>
    <source>
        <strain evidence="7">JCM 3272</strain>
    </source>
</reference>
<feature type="binding site" evidence="5">
    <location>
        <position position="97"/>
    </location>
    <ligand>
        <name>[4Fe-4S] cluster</name>
        <dbReference type="ChEBI" id="CHEBI:49883"/>
    </ligand>
</feature>
<evidence type="ECO:0000313" key="6">
    <source>
        <dbReference type="EMBL" id="GAA2388564.1"/>
    </source>
</evidence>
<dbReference type="RefSeq" id="WP_344619788.1">
    <property type="nucleotide sequence ID" value="NZ_BAAARV010000113.1"/>
</dbReference>
<dbReference type="NCBIfam" id="TIGR00216">
    <property type="entry name" value="ispH_lytB"/>
    <property type="match status" value="1"/>
</dbReference>
<evidence type="ECO:0000256" key="4">
    <source>
        <dbReference type="ARBA" id="ARBA00023014"/>
    </source>
</evidence>
<feature type="binding site" evidence="5">
    <location>
        <position position="194"/>
    </location>
    <ligand>
        <name>[4Fe-4S] cluster</name>
        <dbReference type="ChEBI" id="CHEBI:49883"/>
    </ligand>
</feature>
<comment type="pathway">
    <text evidence="5">Isoprenoid biosynthesis; isopentenyl diphosphate biosynthesis via DXP pathway; isopentenyl diphosphate from 1-deoxy-D-xylulose 5-phosphate: step 6/6.</text>
</comment>
<proteinExistence type="inferred from homology"/>
<feature type="binding site" evidence="5">
    <location>
        <position position="75"/>
    </location>
    <ligand>
        <name>dimethylallyl diphosphate</name>
        <dbReference type="ChEBI" id="CHEBI:57623"/>
    </ligand>
</feature>
<dbReference type="Pfam" id="PF02401">
    <property type="entry name" value="LYTB"/>
    <property type="match status" value="1"/>
</dbReference>
<dbReference type="EMBL" id="BAAARV010000113">
    <property type="protein sequence ID" value="GAA2388564.1"/>
    <property type="molecule type" value="Genomic_DNA"/>
</dbReference>
<feature type="binding site" evidence="5">
    <location>
        <position position="42"/>
    </location>
    <ligand>
        <name>isopentenyl diphosphate</name>
        <dbReference type="ChEBI" id="CHEBI:128769"/>
    </ligand>
</feature>
<dbReference type="PANTHER" id="PTHR30426">
    <property type="entry name" value="4-HYDROXY-3-METHYLBUT-2-ENYL DIPHOSPHATE REDUCTASE"/>
    <property type="match status" value="1"/>
</dbReference>
<dbReference type="CDD" id="cd13944">
    <property type="entry name" value="lytB_ispH"/>
    <property type="match status" value="1"/>
</dbReference>
<protein>
    <recommendedName>
        <fullName evidence="5">4-hydroxy-3-methylbut-2-enyl diphosphate reductase</fullName>
        <shortName evidence="5">HMBPP reductase</shortName>
        <ecNumber evidence="5">1.17.7.4</ecNumber>
    </recommendedName>
</protein>
<accession>A0ABP5UW71</accession>
<keyword evidence="2 5" id="KW-0479">Metal-binding</keyword>